<proteinExistence type="predicted"/>
<comment type="caution">
    <text evidence="2">The sequence shown here is derived from an EMBL/GenBank/DDBJ whole genome shotgun (WGS) entry which is preliminary data.</text>
</comment>
<dbReference type="AlphaFoldDB" id="A0A430HF26"/>
<evidence type="ECO:0000313" key="2">
    <source>
        <dbReference type="EMBL" id="RSZ56138.1"/>
    </source>
</evidence>
<keyword evidence="1" id="KW-0175">Coiled coil</keyword>
<organism evidence="2 3">
    <name type="scientific">Massilia atriviolacea</name>
    <dbReference type="NCBI Taxonomy" id="2495579"/>
    <lineage>
        <taxon>Bacteria</taxon>
        <taxon>Pseudomonadati</taxon>
        <taxon>Pseudomonadota</taxon>
        <taxon>Betaproteobacteria</taxon>
        <taxon>Burkholderiales</taxon>
        <taxon>Oxalobacteraceae</taxon>
        <taxon>Telluria group</taxon>
        <taxon>Massilia</taxon>
    </lineage>
</organism>
<dbReference type="RefSeq" id="WP_126076983.1">
    <property type="nucleotide sequence ID" value="NZ_CP051166.1"/>
</dbReference>
<dbReference type="EMBL" id="RXLQ01000018">
    <property type="protein sequence ID" value="RSZ56138.1"/>
    <property type="molecule type" value="Genomic_DNA"/>
</dbReference>
<protein>
    <submittedName>
        <fullName evidence="2">Uncharacterized protein</fullName>
    </submittedName>
</protein>
<dbReference type="OrthoDB" id="8911788at2"/>
<feature type="coiled-coil region" evidence="1">
    <location>
        <begin position="23"/>
        <end position="50"/>
    </location>
</feature>
<keyword evidence="3" id="KW-1185">Reference proteome</keyword>
<name>A0A430HF26_9BURK</name>
<evidence type="ECO:0000256" key="1">
    <source>
        <dbReference type="SAM" id="Coils"/>
    </source>
</evidence>
<reference evidence="2 3" key="1">
    <citation type="submission" date="2018-12" db="EMBL/GenBank/DDBJ databases">
        <authorList>
            <person name="Yang E."/>
        </authorList>
    </citation>
    <scope>NUCLEOTIDE SEQUENCE [LARGE SCALE GENOMIC DNA]</scope>
    <source>
        <strain evidence="2 3">SOD</strain>
    </source>
</reference>
<sequence>MHIIENAAGLPAGAGATVAQNSADATSASVAALREQLAELQASLAESVADNAMMGRVFDADDRLEAAMADACRQRALAENAERTLAARSGEFIERARAVVYWKNRAAKAEKELAKRKAAV</sequence>
<gene>
    <name evidence="2" type="ORF">EJB06_26230</name>
</gene>
<evidence type="ECO:0000313" key="3">
    <source>
        <dbReference type="Proteomes" id="UP000278085"/>
    </source>
</evidence>
<dbReference type="Proteomes" id="UP000278085">
    <property type="component" value="Unassembled WGS sequence"/>
</dbReference>
<accession>A0A430HF26</accession>